<evidence type="ECO:0000256" key="2">
    <source>
        <dbReference type="SAM" id="Phobius"/>
    </source>
</evidence>
<dbReference type="EMBL" id="CP108188">
    <property type="protein sequence ID" value="WTR72564.1"/>
    <property type="molecule type" value="Genomic_DNA"/>
</dbReference>
<evidence type="ECO:0000313" key="3">
    <source>
        <dbReference type="EMBL" id="WTR72564.1"/>
    </source>
</evidence>
<evidence type="ECO:0000313" key="4">
    <source>
        <dbReference type="Proteomes" id="UP001622594"/>
    </source>
</evidence>
<feature type="transmembrane region" description="Helical" evidence="2">
    <location>
        <begin position="42"/>
        <end position="61"/>
    </location>
</feature>
<evidence type="ECO:0000256" key="1">
    <source>
        <dbReference type="SAM" id="MobiDB-lite"/>
    </source>
</evidence>
<reference evidence="3 4" key="1">
    <citation type="submission" date="2022-10" db="EMBL/GenBank/DDBJ databases">
        <title>The complete genomes of actinobacterial strains from the NBC collection.</title>
        <authorList>
            <person name="Joergensen T.S."/>
            <person name="Alvarez Arevalo M."/>
            <person name="Sterndorff E.B."/>
            <person name="Faurdal D."/>
            <person name="Vuksanovic O."/>
            <person name="Mourched A.-S."/>
            <person name="Charusanti P."/>
            <person name="Shaw S."/>
            <person name="Blin K."/>
            <person name="Weber T."/>
        </authorList>
    </citation>
    <scope>NUCLEOTIDE SEQUENCE [LARGE SCALE GENOMIC DNA]</scope>
    <source>
        <strain evidence="3 4">NBC_00123</strain>
    </source>
</reference>
<dbReference type="RefSeq" id="WP_406081075.1">
    <property type="nucleotide sequence ID" value="NZ_CP108188.1"/>
</dbReference>
<name>A0ABZ1LFI4_9ACTN</name>
<proteinExistence type="predicted"/>
<keyword evidence="4" id="KW-1185">Reference proteome</keyword>
<accession>A0ABZ1LFI4</accession>
<organism evidence="3 4">
    <name type="scientific">Streptomyces zaomyceticus</name>
    <dbReference type="NCBI Taxonomy" id="68286"/>
    <lineage>
        <taxon>Bacteria</taxon>
        <taxon>Bacillati</taxon>
        <taxon>Actinomycetota</taxon>
        <taxon>Actinomycetes</taxon>
        <taxon>Kitasatosporales</taxon>
        <taxon>Streptomycetaceae</taxon>
        <taxon>Streptomyces</taxon>
    </lineage>
</organism>
<keyword evidence="2" id="KW-0812">Transmembrane</keyword>
<dbReference type="Proteomes" id="UP001622594">
    <property type="component" value="Chromosome"/>
</dbReference>
<sequence>MSRAVPSTVPGAVQSAGAGRRSAQGRHGAPRVPSVEQARRRLAAALLGAGALAATLLTASVTPAAPPAPDRDPGAASSDLAQLSRD</sequence>
<protein>
    <submittedName>
        <fullName evidence="3">Uncharacterized protein</fullName>
    </submittedName>
</protein>
<gene>
    <name evidence="3" type="ORF">OG814_26435</name>
</gene>
<feature type="region of interest" description="Disordered" evidence="1">
    <location>
        <begin position="1"/>
        <end position="36"/>
    </location>
</feature>
<keyword evidence="2" id="KW-1133">Transmembrane helix</keyword>
<keyword evidence="2" id="KW-0472">Membrane</keyword>
<feature type="region of interest" description="Disordered" evidence="1">
    <location>
        <begin position="62"/>
        <end position="86"/>
    </location>
</feature>